<dbReference type="InterPro" id="IPR002833">
    <property type="entry name" value="PTH2"/>
</dbReference>
<reference evidence="7" key="1">
    <citation type="submission" date="2017-01" db="EMBL/GenBank/DDBJ databases">
        <title>Comparative genomics of anhydrobiosis in the tardigrade Hypsibius dujardini.</title>
        <authorList>
            <person name="Yoshida Y."/>
            <person name="Koutsovoulos G."/>
            <person name="Laetsch D."/>
            <person name="Stevens L."/>
            <person name="Kumar S."/>
            <person name="Horikawa D."/>
            <person name="Ishino K."/>
            <person name="Komine S."/>
            <person name="Tomita M."/>
            <person name="Blaxter M."/>
            <person name="Arakawa K."/>
        </authorList>
    </citation>
    <scope>NUCLEOTIDE SEQUENCE [LARGE SCALE GENOMIC DNA]</scope>
    <source>
        <strain evidence="7">Z151</strain>
    </source>
</reference>
<dbReference type="GO" id="GO:0004045">
    <property type="term" value="F:peptidyl-tRNA hydrolase activity"/>
    <property type="evidence" value="ECO:0007669"/>
    <property type="project" value="UniProtKB-EC"/>
</dbReference>
<feature type="transmembrane region" description="Helical" evidence="5">
    <location>
        <begin position="32"/>
        <end position="50"/>
    </location>
</feature>
<evidence type="ECO:0000256" key="1">
    <source>
        <dbReference type="ARBA" id="ARBA00013260"/>
    </source>
</evidence>
<dbReference type="EMBL" id="MTYJ01000262">
    <property type="protein sequence ID" value="OWA52310.1"/>
    <property type="molecule type" value="Genomic_DNA"/>
</dbReference>
<keyword evidence="5" id="KW-0472">Membrane</keyword>
<comment type="similarity">
    <text evidence="3">Belongs to the PTH2 family.</text>
</comment>
<dbReference type="EC" id="3.1.1.29" evidence="1"/>
<dbReference type="AlphaFoldDB" id="A0A9X6RLT7"/>
<dbReference type="GO" id="GO:0005829">
    <property type="term" value="C:cytosol"/>
    <property type="evidence" value="ECO:0007669"/>
    <property type="project" value="TreeGrafter"/>
</dbReference>
<dbReference type="Pfam" id="PF01981">
    <property type="entry name" value="PTH2"/>
    <property type="match status" value="1"/>
</dbReference>
<dbReference type="PANTHER" id="PTHR12649">
    <property type="entry name" value="PEPTIDYL-TRNA HYDROLASE 2"/>
    <property type="match status" value="1"/>
</dbReference>
<proteinExistence type="inferred from homology"/>
<dbReference type="NCBIfam" id="NF003314">
    <property type="entry name" value="PRK04322.1"/>
    <property type="match status" value="1"/>
</dbReference>
<dbReference type="OrthoDB" id="1733656at2759"/>
<dbReference type="NCBIfam" id="TIGR00283">
    <property type="entry name" value="arch_pth2"/>
    <property type="match status" value="1"/>
</dbReference>
<name>A0A9X6RLT7_HYPEX</name>
<keyword evidence="7" id="KW-1185">Reference proteome</keyword>
<dbReference type="CDD" id="cd02430">
    <property type="entry name" value="PTH2"/>
    <property type="match status" value="1"/>
</dbReference>
<dbReference type="InterPro" id="IPR023476">
    <property type="entry name" value="Pep_tRNA_hydro_II_dom_sf"/>
</dbReference>
<sequence length="197" mass="20862">MEPNRQAKTTTDVAPDSTLLLPMSFWQRNGDSALLLASGLTFGFLVGWALRGNRTTFGLLKPAVRGLAAVGKHLVTHGNVPNTKLVLVVRSDLQMTKGKIGAQCGHAAVGAVQEFTPINRDVLQLWLHTGQAKVVLKAAGEEELLRIAALARTNGLNSFVVRDAGRTEVEAGCVTVVAVGPAEVNRFDAVTGSLSLL</sequence>
<dbReference type="PANTHER" id="PTHR12649:SF11">
    <property type="entry name" value="PEPTIDYL-TRNA HYDROLASE 2, MITOCHONDRIAL"/>
    <property type="match status" value="1"/>
</dbReference>
<evidence type="ECO:0000256" key="5">
    <source>
        <dbReference type="SAM" id="Phobius"/>
    </source>
</evidence>
<protein>
    <recommendedName>
        <fullName evidence="1">peptidyl-tRNA hydrolase</fullName>
        <ecNumber evidence="1">3.1.1.29</ecNumber>
    </recommendedName>
</protein>
<dbReference type="Gene3D" id="3.40.1490.10">
    <property type="entry name" value="Bit1"/>
    <property type="match status" value="1"/>
</dbReference>
<evidence type="ECO:0000256" key="3">
    <source>
        <dbReference type="ARBA" id="ARBA00038050"/>
    </source>
</evidence>
<evidence type="ECO:0000313" key="7">
    <source>
        <dbReference type="Proteomes" id="UP000192578"/>
    </source>
</evidence>
<dbReference type="FunFam" id="3.40.1490.10:FF:000001">
    <property type="entry name" value="Peptidyl-tRNA hydrolase 2"/>
    <property type="match status" value="1"/>
</dbReference>
<dbReference type="Proteomes" id="UP000192578">
    <property type="component" value="Unassembled WGS sequence"/>
</dbReference>
<accession>A0A9X6RLT7</accession>
<evidence type="ECO:0000313" key="6">
    <source>
        <dbReference type="EMBL" id="OWA52310.1"/>
    </source>
</evidence>
<evidence type="ECO:0000256" key="2">
    <source>
        <dbReference type="ARBA" id="ARBA00022801"/>
    </source>
</evidence>
<organism evidence="6 7">
    <name type="scientific">Hypsibius exemplaris</name>
    <name type="common">Freshwater tardigrade</name>
    <dbReference type="NCBI Taxonomy" id="2072580"/>
    <lineage>
        <taxon>Eukaryota</taxon>
        <taxon>Metazoa</taxon>
        <taxon>Ecdysozoa</taxon>
        <taxon>Tardigrada</taxon>
        <taxon>Eutardigrada</taxon>
        <taxon>Parachela</taxon>
        <taxon>Hypsibioidea</taxon>
        <taxon>Hypsibiidae</taxon>
        <taxon>Hypsibius</taxon>
    </lineage>
</organism>
<dbReference type="SUPFAM" id="SSF102462">
    <property type="entry name" value="Peptidyl-tRNA hydrolase II"/>
    <property type="match status" value="1"/>
</dbReference>
<keyword evidence="2 6" id="KW-0378">Hydrolase</keyword>
<gene>
    <name evidence="6" type="ORF">BV898_16768</name>
</gene>
<keyword evidence="5" id="KW-0812">Transmembrane</keyword>
<evidence type="ECO:0000256" key="4">
    <source>
        <dbReference type="ARBA" id="ARBA00048707"/>
    </source>
</evidence>
<comment type="catalytic activity">
    <reaction evidence="4">
        <text>an N-acyl-L-alpha-aminoacyl-tRNA + H2O = an N-acyl-L-amino acid + a tRNA + H(+)</text>
        <dbReference type="Rhea" id="RHEA:54448"/>
        <dbReference type="Rhea" id="RHEA-COMP:10123"/>
        <dbReference type="Rhea" id="RHEA-COMP:13883"/>
        <dbReference type="ChEBI" id="CHEBI:15377"/>
        <dbReference type="ChEBI" id="CHEBI:15378"/>
        <dbReference type="ChEBI" id="CHEBI:59874"/>
        <dbReference type="ChEBI" id="CHEBI:78442"/>
        <dbReference type="ChEBI" id="CHEBI:138191"/>
        <dbReference type="EC" id="3.1.1.29"/>
    </reaction>
</comment>
<keyword evidence="5" id="KW-1133">Transmembrane helix</keyword>
<comment type="caution">
    <text evidence="6">The sequence shown here is derived from an EMBL/GenBank/DDBJ whole genome shotgun (WGS) entry which is preliminary data.</text>
</comment>